<dbReference type="RefSeq" id="WP_380103221.1">
    <property type="nucleotide sequence ID" value="NZ_JBHRZG010000024.1"/>
</dbReference>
<reference evidence="3" key="1">
    <citation type="journal article" date="2019" name="Int. J. Syst. Evol. Microbiol.">
        <title>The Global Catalogue of Microorganisms (GCM) 10K type strain sequencing project: providing services to taxonomists for standard genome sequencing and annotation.</title>
        <authorList>
            <consortium name="The Broad Institute Genomics Platform"/>
            <consortium name="The Broad Institute Genome Sequencing Center for Infectious Disease"/>
            <person name="Wu L."/>
            <person name="Ma J."/>
        </authorList>
    </citation>
    <scope>NUCLEOTIDE SEQUENCE [LARGE SCALE GENOMIC DNA]</scope>
    <source>
        <strain evidence="3">CCTCC AB 2017081</strain>
    </source>
</reference>
<dbReference type="InterPro" id="IPR043519">
    <property type="entry name" value="NT_sf"/>
</dbReference>
<dbReference type="Proteomes" id="UP001595803">
    <property type="component" value="Unassembled WGS sequence"/>
</dbReference>
<evidence type="ECO:0000313" key="3">
    <source>
        <dbReference type="Proteomes" id="UP001595803"/>
    </source>
</evidence>
<feature type="domain" description="Polymerase nucleotidyl transferase" evidence="1">
    <location>
        <begin position="21"/>
        <end position="65"/>
    </location>
</feature>
<name>A0ABV7ZF50_9DEIO</name>
<accession>A0ABV7ZF50</accession>
<dbReference type="Gene3D" id="3.30.460.10">
    <property type="entry name" value="Beta Polymerase, domain 2"/>
    <property type="match status" value="1"/>
</dbReference>
<proteinExistence type="predicted"/>
<dbReference type="EMBL" id="JBHRZG010000024">
    <property type="protein sequence ID" value="MFC3834820.1"/>
    <property type="molecule type" value="Genomic_DNA"/>
</dbReference>
<dbReference type="SUPFAM" id="SSF81301">
    <property type="entry name" value="Nucleotidyltransferase"/>
    <property type="match status" value="1"/>
</dbReference>
<gene>
    <name evidence="2" type="ORF">ACFOSB_18330</name>
</gene>
<protein>
    <submittedName>
        <fullName evidence="2">Nucleotidyltransferase domain-containing protein</fullName>
    </submittedName>
</protein>
<evidence type="ECO:0000259" key="1">
    <source>
        <dbReference type="Pfam" id="PF01909"/>
    </source>
</evidence>
<sequence>MTSLTPSDFPMRRDTYLQALQTKVHGDARVRAAWVEGSLGRGTADRYSDIDLHLLLEDADVADFTANAQSWLSAIHPLVLYTSMFDGHMLNALTDHGIRVDVWPHAGHTVTLDPNRIVILHQQHGAVTSDDQPERLDAAAQGQRVLTLLREFWRCVTLLPAVIGRSESLVAFSGLAVELGLITELLVADAGAQRDRGVKHLNAYLREQDRAFLETVLRVPELSAPTLVTAHLGLVQVVRERGPTVTERLGVTYPRDLETAALRYVGAELIQLGIDIERLLDAHV</sequence>
<keyword evidence="3" id="KW-1185">Reference proteome</keyword>
<evidence type="ECO:0000313" key="2">
    <source>
        <dbReference type="EMBL" id="MFC3834820.1"/>
    </source>
</evidence>
<dbReference type="Pfam" id="PF01909">
    <property type="entry name" value="NTP_transf_2"/>
    <property type="match status" value="1"/>
</dbReference>
<organism evidence="2 3">
    <name type="scientific">Deinococcus rufus</name>
    <dbReference type="NCBI Taxonomy" id="2136097"/>
    <lineage>
        <taxon>Bacteria</taxon>
        <taxon>Thermotogati</taxon>
        <taxon>Deinococcota</taxon>
        <taxon>Deinococci</taxon>
        <taxon>Deinococcales</taxon>
        <taxon>Deinococcaceae</taxon>
        <taxon>Deinococcus</taxon>
    </lineage>
</organism>
<comment type="caution">
    <text evidence="2">The sequence shown here is derived from an EMBL/GenBank/DDBJ whole genome shotgun (WGS) entry which is preliminary data.</text>
</comment>
<dbReference type="InterPro" id="IPR002934">
    <property type="entry name" value="Polymerase_NTP_transf_dom"/>
</dbReference>